<feature type="compositionally biased region" description="Basic and acidic residues" evidence="1">
    <location>
        <begin position="1"/>
        <end position="54"/>
    </location>
</feature>
<feature type="region of interest" description="Disordered" evidence="1">
    <location>
        <begin position="90"/>
        <end position="114"/>
    </location>
</feature>
<gene>
    <name evidence="2" type="ORF">CCMP2556_LOCUS12175</name>
</gene>
<comment type="caution">
    <text evidence="2">The sequence shown here is derived from an EMBL/GenBank/DDBJ whole genome shotgun (WGS) entry which is preliminary data.</text>
</comment>
<accession>A0ABP0JNG6</accession>
<dbReference type="Proteomes" id="UP001642484">
    <property type="component" value="Unassembled WGS sequence"/>
</dbReference>
<name>A0ABP0JNG6_9DINO</name>
<sequence length="114" mass="12914">MAERENVAEEEQKAEGALEEDKNDIEAAEKTLRDTADSKLKEEKEKEPEEMEKKTAKKKTTLTTMPSPKQDIFSDPLRAAEESDLLKAVGTTDPFGAEEEKAEKQEWIADFPDR</sequence>
<dbReference type="EMBL" id="CAXAMN010005880">
    <property type="protein sequence ID" value="CAK9015652.1"/>
    <property type="molecule type" value="Genomic_DNA"/>
</dbReference>
<evidence type="ECO:0000313" key="2">
    <source>
        <dbReference type="EMBL" id="CAK9015652.1"/>
    </source>
</evidence>
<feature type="region of interest" description="Disordered" evidence="1">
    <location>
        <begin position="1"/>
        <end position="75"/>
    </location>
</feature>
<organism evidence="2 3">
    <name type="scientific">Durusdinium trenchii</name>
    <dbReference type="NCBI Taxonomy" id="1381693"/>
    <lineage>
        <taxon>Eukaryota</taxon>
        <taxon>Sar</taxon>
        <taxon>Alveolata</taxon>
        <taxon>Dinophyceae</taxon>
        <taxon>Suessiales</taxon>
        <taxon>Symbiodiniaceae</taxon>
        <taxon>Durusdinium</taxon>
    </lineage>
</organism>
<feature type="compositionally biased region" description="Basic and acidic residues" evidence="1">
    <location>
        <begin position="98"/>
        <end position="114"/>
    </location>
</feature>
<proteinExistence type="predicted"/>
<protein>
    <submittedName>
        <fullName evidence="2">Uncharacterized protein</fullName>
    </submittedName>
</protein>
<keyword evidence="3" id="KW-1185">Reference proteome</keyword>
<evidence type="ECO:0000313" key="3">
    <source>
        <dbReference type="Proteomes" id="UP001642484"/>
    </source>
</evidence>
<reference evidence="2 3" key="1">
    <citation type="submission" date="2024-02" db="EMBL/GenBank/DDBJ databases">
        <authorList>
            <person name="Chen Y."/>
            <person name="Shah S."/>
            <person name="Dougan E. K."/>
            <person name="Thang M."/>
            <person name="Chan C."/>
        </authorList>
    </citation>
    <scope>NUCLEOTIDE SEQUENCE [LARGE SCALE GENOMIC DNA]</scope>
</reference>
<evidence type="ECO:0000256" key="1">
    <source>
        <dbReference type="SAM" id="MobiDB-lite"/>
    </source>
</evidence>